<dbReference type="InterPro" id="IPR023193">
    <property type="entry name" value="EPSP_synthase_CS"/>
</dbReference>
<evidence type="ECO:0000256" key="9">
    <source>
        <dbReference type="HAMAP-Rule" id="MF_00210"/>
    </source>
</evidence>
<reference evidence="12" key="1">
    <citation type="submission" date="2016-09" db="EMBL/GenBank/DDBJ databases">
        <authorList>
            <person name="Koehorst J."/>
        </authorList>
    </citation>
    <scope>NUCLEOTIDE SEQUENCE [LARGE SCALE GENOMIC DNA]</scope>
</reference>
<keyword evidence="5 9" id="KW-0028">Amino-acid biosynthesis</keyword>
<keyword evidence="6 9" id="KW-0808">Transferase</keyword>
<evidence type="ECO:0000256" key="5">
    <source>
        <dbReference type="ARBA" id="ARBA00022605"/>
    </source>
</evidence>
<feature type="binding site" evidence="9">
    <location>
        <position position="180"/>
    </location>
    <ligand>
        <name>3-phosphoshikimate</name>
        <dbReference type="ChEBI" id="CHEBI:145989"/>
    </ligand>
</feature>
<evidence type="ECO:0000256" key="6">
    <source>
        <dbReference type="ARBA" id="ARBA00022679"/>
    </source>
</evidence>
<evidence type="ECO:0000259" key="10">
    <source>
        <dbReference type="Pfam" id="PF00275"/>
    </source>
</evidence>
<feature type="binding site" evidence="9">
    <location>
        <position position="328"/>
    </location>
    <ligand>
        <name>3-phosphoshikimate</name>
        <dbReference type="ChEBI" id="CHEBI:145989"/>
    </ligand>
</feature>
<comment type="subcellular location">
    <subcellularLocation>
        <location evidence="9">Cytoplasm</location>
    </subcellularLocation>
</comment>
<dbReference type="HAMAP" id="MF_00210">
    <property type="entry name" value="EPSP_synth"/>
    <property type="match status" value="1"/>
</dbReference>
<evidence type="ECO:0000256" key="3">
    <source>
        <dbReference type="ARBA" id="ARBA00009948"/>
    </source>
</evidence>
<comment type="caution">
    <text evidence="9">Lacks conserved residue(s) required for the propagation of feature annotation.</text>
</comment>
<comment type="subunit">
    <text evidence="9">Monomer.</text>
</comment>
<dbReference type="GO" id="GO:0008652">
    <property type="term" value="P:amino acid biosynthetic process"/>
    <property type="evidence" value="ECO:0007669"/>
    <property type="project" value="UniProtKB-KW"/>
</dbReference>
<feature type="binding site" evidence="9">
    <location>
        <position position="178"/>
    </location>
    <ligand>
        <name>3-phosphoshikimate</name>
        <dbReference type="ChEBI" id="CHEBI:145989"/>
    </ligand>
</feature>
<evidence type="ECO:0000256" key="7">
    <source>
        <dbReference type="ARBA" id="ARBA00023141"/>
    </source>
</evidence>
<dbReference type="GO" id="GO:0009423">
    <property type="term" value="P:chorismate biosynthetic process"/>
    <property type="evidence" value="ECO:0007669"/>
    <property type="project" value="UniProtKB-UniRule"/>
</dbReference>
<feature type="binding site" evidence="9">
    <location>
        <position position="132"/>
    </location>
    <ligand>
        <name>phosphoenolpyruvate</name>
        <dbReference type="ChEBI" id="CHEBI:58702"/>
    </ligand>
</feature>
<feature type="binding site" evidence="9">
    <location>
        <position position="26"/>
    </location>
    <ligand>
        <name>3-phosphoshikimate</name>
        <dbReference type="ChEBI" id="CHEBI:145989"/>
    </ligand>
</feature>
<dbReference type="PATRIC" id="fig|1679444.3.peg.849"/>
<dbReference type="InterPro" id="IPR001986">
    <property type="entry name" value="Enolpyruvate_Tfrase_dom"/>
</dbReference>
<dbReference type="PROSITE" id="PS00885">
    <property type="entry name" value="EPSP_SYNTHASE_2"/>
    <property type="match status" value="1"/>
</dbReference>
<dbReference type="EMBL" id="LT629973">
    <property type="protein sequence ID" value="SEH76182.1"/>
    <property type="molecule type" value="Genomic_DNA"/>
</dbReference>
<feature type="active site" description="Proton acceptor" evidence="9">
    <location>
        <position position="328"/>
    </location>
</feature>
<dbReference type="PANTHER" id="PTHR21090">
    <property type="entry name" value="AROM/DEHYDROQUINATE SYNTHASE"/>
    <property type="match status" value="1"/>
</dbReference>
<dbReference type="PANTHER" id="PTHR21090:SF5">
    <property type="entry name" value="PENTAFUNCTIONAL AROM POLYPEPTIDE"/>
    <property type="match status" value="1"/>
</dbReference>
<dbReference type="FunFam" id="3.65.10.10:FF:000005">
    <property type="entry name" value="3-phosphoshikimate 1-carboxyvinyltransferase"/>
    <property type="match status" value="1"/>
</dbReference>
<dbReference type="InterPro" id="IPR006264">
    <property type="entry name" value="EPSP_synthase"/>
</dbReference>
<feature type="binding site" evidence="9">
    <location>
        <position position="26"/>
    </location>
    <ligand>
        <name>phosphoenolpyruvate</name>
        <dbReference type="ChEBI" id="CHEBI:58702"/>
    </ligand>
</feature>
<feature type="binding site" evidence="9">
    <location>
        <position position="355"/>
    </location>
    <ligand>
        <name>3-phosphoshikimate</name>
        <dbReference type="ChEBI" id="CHEBI:145989"/>
    </ligand>
</feature>
<dbReference type="InterPro" id="IPR013792">
    <property type="entry name" value="RNA3'P_cycl/enolpyr_Trfase_a/b"/>
</dbReference>
<comment type="function">
    <text evidence="1 9">Catalyzes the transfer of the enolpyruvyl moiety of phosphoenolpyruvate (PEP) to the 5-hydroxyl of shikimate-3-phosphate (S3P) to produce enolpyruvyl shikimate-3-phosphate and inorganic phosphate.</text>
</comment>
<feature type="binding site" evidence="9">
    <location>
        <position position="31"/>
    </location>
    <ligand>
        <name>3-phosphoshikimate</name>
        <dbReference type="ChEBI" id="CHEBI:145989"/>
    </ligand>
</feature>
<dbReference type="STRING" id="1679444.PYTT_0527"/>
<dbReference type="CDD" id="cd01556">
    <property type="entry name" value="EPSP_synthase"/>
    <property type="match status" value="1"/>
</dbReference>
<evidence type="ECO:0000256" key="1">
    <source>
        <dbReference type="ARBA" id="ARBA00002174"/>
    </source>
</evidence>
<comment type="catalytic activity">
    <reaction evidence="8">
        <text>3-phosphoshikimate + phosphoenolpyruvate = 5-O-(1-carboxyvinyl)-3-phosphoshikimate + phosphate</text>
        <dbReference type="Rhea" id="RHEA:21256"/>
        <dbReference type="ChEBI" id="CHEBI:43474"/>
        <dbReference type="ChEBI" id="CHEBI:57701"/>
        <dbReference type="ChEBI" id="CHEBI:58702"/>
        <dbReference type="ChEBI" id="CHEBI:145989"/>
        <dbReference type="EC" id="2.5.1.19"/>
    </reaction>
    <physiologicalReaction direction="left-to-right" evidence="8">
        <dbReference type="Rhea" id="RHEA:21257"/>
    </physiologicalReaction>
</comment>
<evidence type="ECO:0000256" key="2">
    <source>
        <dbReference type="ARBA" id="ARBA00004811"/>
    </source>
</evidence>
<dbReference type="Proteomes" id="UP000176204">
    <property type="component" value="Chromosome I"/>
</dbReference>
<feature type="binding site" evidence="9">
    <location>
        <position position="401"/>
    </location>
    <ligand>
        <name>phosphoenolpyruvate</name>
        <dbReference type="ChEBI" id="CHEBI:58702"/>
    </ligand>
</feature>
<keyword evidence="7 9" id="KW-0057">Aromatic amino acid biosynthesis</keyword>
<evidence type="ECO:0000256" key="8">
    <source>
        <dbReference type="ARBA" id="ARBA00044633"/>
    </source>
</evidence>
<dbReference type="FunFam" id="3.65.10.10:FF:000006">
    <property type="entry name" value="3-phosphoshikimate 1-carboxyvinyltransferase"/>
    <property type="match status" value="1"/>
</dbReference>
<dbReference type="GO" id="GO:0005737">
    <property type="term" value="C:cytoplasm"/>
    <property type="evidence" value="ECO:0007669"/>
    <property type="project" value="UniProtKB-SubCell"/>
</dbReference>
<feature type="binding site" evidence="9">
    <location>
        <position position="104"/>
    </location>
    <ligand>
        <name>phosphoenolpyruvate</name>
        <dbReference type="ChEBI" id="CHEBI:58702"/>
    </ligand>
</feature>
<protein>
    <recommendedName>
        <fullName evidence="9">3-phosphoshikimate 1-carboxyvinyltransferase</fullName>
        <ecNumber evidence="9">2.5.1.19</ecNumber>
    </recommendedName>
    <alternativeName>
        <fullName evidence="9">5-enolpyruvylshikimate-3-phosphate synthase</fullName>
        <shortName evidence="9">EPSP synthase</shortName>
        <shortName evidence="9">EPSPS</shortName>
    </alternativeName>
</protein>
<name>A0A1C7PB57_9BACT</name>
<evidence type="ECO:0000313" key="12">
    <source>
        <dbReference type="Proteomes" id="UP000176204"/>
    </source>
</evidence>
<dbReference type="Pfam" id="PF00275">
    <property type="entry name" value="EPSP_synthase"/>
    <property type="match status" value="1"/>
</dbReference>
<accession>A0A1C7PB57</accession>
<dbReference type="SUPFAM" id="SSF55205">
    <property type="entry name" value="EPT/RTPC-like"/>
    <property type="match status" value="1"/>
</dbReference>
<feature type="binding site" evidence="9">
    <location>
        <position position="27"/>
    </location>
    <ligand>
        <name>3-phosphoshikimate</name>
        <dbReference type="ChEBI" id="CHEBI:145989"/>
    </ligand>
</feature>
<dbReference type="PROSITE" id="PS00104">
    <property type="entry name" value="EPSP_SYNTHASE_1"/>
    <property type="match status" value="1"/>
</dbReference>
<dbReference type="InterPro" id="IPR036968">
    <property type="entry name" value="Enolpyruvate_Tfrase_sf"/>
</dbReference>
<dbReference type="PIRSF" id="PIRSF000505">
    <property type="entry name" value="EPSPS"/>
    <property type="match status" value="1"/>
</dbReference>
<dbReference type="NCBIfam" id="TIGR01356">
    <property type="entry name" value="aroA"/>
    <property type="match status" value="1"/>
</dbReference>
<dbReference type="RefSeq" id="WP_067776513.1">
    <property type="nucleotide sequence ID" value="NZ_LIGX01000028.1"/>
</dbReference>
<dbReference type="GO" id="GO:0003866">
    <property type="term" value="F:3-phosphoshikimate 1-carboxyvinyltransferase activity"/>
    <property type="evidence" value="ECO:0007669"/>
    <property type="project" value="UniProtKB-UniRule"/>
</dbReference>
<sequence>MTNSAHTLSTRRTQGLRGTITIPGDKSISHRVAILGGLAAGRMTVKNYLCSQDCLNTLRAMQQIGAKITPLRETPGYGVTDFILEGCCMQPQAPAQDIDCGNSGTGMRLLAGILAALPFTSKLYGDASLCSRPMQRIIQPLSLMGADITALGEKPGCAPLLIRGTRLQPIHYNLPMASAQVKSAVLLAGIFAEGTTSVTQPAVTRDHTERLYAHFGIPYTVNGLIISTTGPADIRAKDITVPGDISSAAFWLVAATICPNSDITLLNVGLNETRTAVIDVLRRMGADIRITLRSAEHEGEPYGDISVRTPARLVATDILPEEIPNLIDEIPILAVAAAFAEGTTGIRNAKELRVKESDRIATTAGNLRRMGANVEEYEDGITVTGGAPLHGCALPGYGDHRIAMSFLIAGLNAEGTTTLDTADAIDTSYPGFASHLAKLSR</sequence>
<dbReference type="EC" id="2.5.1.19" evidence="9"/>
<feature type="binding site" evidence="9">
    <location>
        <position position="359"/>
    </location>
    <ligand>
        <name>phosphoenolpyruvate</name>
        <dbReference type="ChEBI" id="CHEBI:58702"/>
    </ligand>
</feature>
<dbReference type="UniPathway" id="UPA00053">
    <property type="reaction ID" value="UER00089"/>
</dbReference>
<gene>
    <name evidence="9" type="primary">aroA</name>
    <name evidence="11" type="ORF">PYTT_0527</name>
</gene>
<keyword evidence="4 9" id="KW-0963">Cytoplasm</keyword>
<comment type="pathway">
    <text evidence="2 9">Metabolic intermediate biosynthesis; chorismate biosynthesis; chorismate from D-erythrose 4-phosphate and phosphoenolpyruvate: step 6/7.</text>
</comment>
<dbReference type="AlphaFoldDB" id="A0A1C7PB57"/>
<dbReference type="GO" id="GO:0009073">
    <property type="term" value="P:aromatic amino acid family biosynthetic process"/>
    <property type="evidence" value="ECO:0007669"/>
    <property type="project" value="UniProtKB-KW"/>
</dbReference>
<feature type="binding site" evidence="9">
    <location>
        <position position="180"/>
    </location>
    <ligand>
        <name>phosphoenolpyruvate</name>
        <dbReference type="ChEBI" id="CHEBI:58702"/>
    </ligand>
</feature>
<proteinExistence type="inferred from homology"/>
<comment type="similarity">
    <text evidence="3 9">Belongs to the EPSP synthase family.</text>
</comment>
<organism evidence="11 12">
    <name type="scientific">Akkermansia glycaniphila</name>
    <dbReference type="NCBI Taxonomy" id="1679444"/>
    <lineage>
        <taxon>Bacteria</taxon>
        <taxon>Pseudomonadati</taxon>
        <taxon>Verrucomicrobiota</taxon>
        <taxon>Verrucomicrobiia</taxon>
        <taxon>Verrucomicrobiales</taxon>
        <taxon>Akkermansiaceae</taxon>
        <taxon>Akkermansia</taxon>
    </lineage>
</organism>
<dbReference type="Gene3D" id="3.65.10.10">
    <property type="entry name" value="Enolpyruvate transferase domain"/>
    <property type="match status" value="2"/>
</dbReference>
<feature type="domain" description="Enolpyruvate transferase" evidence="10">
    <location>
        <begin position="13"/>
        <end position="435"/>
    </location>
</feature>
<keyword evidence="12" id="KW-1185">Reference proteome</keyword>
<evidence type="ECO:0000256" key="4">
    <source>
        <dbReference type="ARBA" id="ARBA00022490"/>
    </source>
</evidence>
<evidence type="ECO:0000313" key="11">
    <source>
        <dbReference type="EMBL" id="SEH76182.1"/>
    </source>
</evidence>
<dbReference type="KEGG" id="agl:PYTT_0527"/>
<dbReference type="OrthoDB" id="9809920at2"/>